<dbReference type="AlphaFoldDB" id="A0A8X6IRU2"/>
<protein>
    <submittedName>
        <fullName evidence="1">Uncharacterized protein</fullName>
    </submittedName>
</protein>
<dbReference type="OrthoDB" id="6437870at2759"/>
<comment type="caution">
    <text evidence="1">The sequence shown here is derived from an EMBL/GenBank/DDBJ whole genome shotgun (WGS) entry which is preliminary data.</text>
</comment>
<reference evidence="1" key="1">
    <citation type="submission" date="2020-08" db="EMBL/GenBank/DDBJ databases">
        <title>Multicomponent nature underlies the extraordinary mechanical properties of spider dragline silk.</title>
        <authorList>
            <person name="Kono N."/>
            <person name="Nakamura H."/>
            <person name="Mori M."/>
            <person name="Yoshida Y."/>
            <person name="Ohtoshi R."/>
            <person name="Malay A.D."/>
            <person name="Moran D.A.P."/>
            <person name="Tomita M."/>
            <person name="Numata K."/>
            <person name="Arakawa K."/>
        </authorList>
    </citation>
    <scope>NUCLEOTIDE SEQUENCE</scope>
</reference>
<keyword evidence="2" id="KW-1185">Reference proteome</keyword>
<accession>A0A8X6IRU2</accession>
<gene>
    <name evidence="1" type="ORF">TNIN_218711</name>
</gene>
<organism evidence="1 2">
    <name type="scientific">Trichonephila inaurata madagascariensis</name>
    <dbReference type="NCBI Taxonomy" id="2747483"/>
    <lineage>
        <taxon>Eukaryota</taxon>
        <taxon>Metazoa</taxon>
        <taxon>Ecdysozoa</taxon>
        <taxon>Arthropoda</taxon>
        <taxon>Chelicerata</taxon>
        <taxon>Arachnida</taxon>
        <taxon>Araneae</taxon>
        <taxon>Araneomorphae</taxon>
        <taxon>Entelegynae</taxon>
        <taxon>Araneoidea</taxon>
        <taxon>Nephilidae</taxon>
        <taxon>Trichonephila</taxon>
        <taxon>Trichonephila inaurata</taxon>
    </lineage>
</organism>
<name>A0A8X6IRU2_9ARAC</name>
<evidence type="ECO:0000313" key="1">
    <source>
        <dbReference type="EMBL" id="GFS56713.1"/>
    </source>
</evidence>
<proteinExistence type="predicted"/>
<dbReference type="EMBL" id="BMAV01027144">
    <property type="protein sequence ID" value="GFS56713.1"/>
    <property type="molecule type" value="Genomic_DNA"/>
</dbReference>
<sequence>MYIVLMMKVSKIFALKEETKLPRISRNFLLNKKESEILEHNEKHKVKIFDEQYLTPLDKSLAENNSVPRFSEKFLIEPVLTEYKRELKKHWNAESSQKKFQESVVSEKSKLSFSKVIRMLLKIHEEPSDRKVI</sequence>
<dbReference type="Proteomes" id="UP000886998">
    <property type="component" value="Unassembled WGS sequence"/>
</dbReference>
<evidence type="ECO:0000313" key="2">
    <source>
        <dbReference type="Proteomes" id="UP000886998"/>
    </source>
</evidence>